<protein>
    <submittedName>
        <fullName evidence="2">Uncharacterized protein</fullName>
    </submittedName>
</protein>
<organism evidence="2 3">
    <name type="scientific">Araneus ventricosus</name>
    <name type="common">Orbweaver spider</name>
    <name type="synonym">Epeira ventricosa</name>
    <dbReference type="NCBI Taxonomy" id="182803"/>
    <lineage>
        <taxon>Eukaryota</taxon>
        <taxon>Metazoa</taxon>
        <taxon>Ecdysozoa</taxon>
        <taxon>Arthropoda</taxon>
        <taxon>Chelicerata</taxon>
        <taxon>Arachnida</taxon>
        <taxon>Araneae</taxon>
        <taxon>Araneomorphae</taxon>
        <taxon>Entelegynae</taxon>
        <taxon>Araneoidea</taxon>
        <taxon>Araneidae</taxon>
        <taxon>Araneus</taxon>
    </lineage>
</organism>
<evidence type="ECO:0000256" key="1">
    <source>
        <dbReference type="SAM" id="SignalP"/>
    </source>
</evidence>
<accession>A0A4Y2IPV3</accession>
<dbReference type="EMBL" id="BGPR01002847">
    <property type="protein sequence ID" value="GBM79893.1"/>
    <property type="molecule type" value="Genomic_DNA"/>
</dbReference>
<dbReference type="PANTHER" id="PTHR47326:SF1">
    <property type="entry name" value="HTH PSQ-TYPE DOMAIN-CONTAINING PROTEIN"/>
    <property type="match status" value="1"/>
</dbReference>
<feature type="signal peptide" evidence="1">
    <location>
        <begin position="1"/>
        <end position="21"/>
    </location>
</feature>
<sequence>MWRFGKEAILLLFLNALHVHCETVLKIQNINETDSHISLQGDGSVGSDCYSDKYCLYPLICEKRTDEKEKVCSPPKCNNESKCEYSLKCENQGDGVGNVCTLQKCANDTECEFPLKCEFLGADVGKACSNHLKSCKTFKGDGLCDSRLRVRRPRNVGRKVQSEDVLAYALSHPQSSTKMISENCGLSKSRVWTILNESGAHPYRSTPVQVLLARDAERRYTCCNFVMNNIEDHLTFRVDLIWADEACF</sequence>
<dbReference type="PANTHER" id="PTHR47326">
    <property type="entry name" value="TRANSPOSABLE ELEMENT TC3 TRANSPOSASE-LIKE PROTEIN"/>
    <property type="match status" value="1"/>
</dbReference>
<feature type="chain" id="PRO_5021318143" evidence="1">
    <location>
        <begin position="22"/>
        <end position="248"/>
    </location>
</feature>
<evidence type="ECO:0000313" key="3">
    <source>
        <dbReference type="Proteomes" id="UP000499080"/>
    </source>
</evidence>
<keyword evidence="1" id="KW-0732">Signal</keyword>
<dbReference type="Proteomes" id="UP000499080">
    <property type="component" value="Unassembled WGS sequence"/>
</dbReference>
<name>A0A4Y2IPV3_ARAVE</name>
<gene>
    <name evidence="2" type="ORF">AVEN_220443_1</name>
</gene>
<comment type="caution">
    <text evidence="2">The sequence shown here is derived from an EMBL/GenBank/DDBJ whole genome shotgun (WGS) entry which is preliminary data.</text>
</comment>
<proteinExistence type="predicted"/>
<evidence type="ECO:0000313" key="2">
    <source>
        <dbReference type="EMBL" id="GBM79893.1"/>
    </source>
</evidence>
<reference evidence="2 3" key="1">
    <citation type="journal article" date="2019" name="Sci. Rep.">
        <title>Orb-weaving spider Araneus ventricosus genome elucidates the spidroin gene catalogue.</title>
        <authorList>
            <person name="Kono N."/>
            <person name="Nakamura H."/>
            <person name="Ohtoshi R."/>
            <person name="Moran D.A.P."/>
            <person name="Shinohara A."/>
            <person name="Yoshida Y."/>
            <person name="Fujiwara M."/>
            <person name="Mori M."/>
            <person name="Tomita M."/>
            <person name="Arakawa K."/>
        </authorList>
    </citation>
    <scope>NUCLEOTIDE SEQUENCE [LARGE SCALE GENOMIC DNA]</scope>
</reference>
<keyword evidence="3" id="KW-1185">Reference proteome</keyword>
<dbReference type="AlphaFoldDB" id="A0A4Y2IPV3"/>